<feature type="region of interest" description="Disordered" evidence="1">
    <location>
        <begin position="91"/>
        <end position="110"/>
    </location>
</feature>
<name>A0A8S5MP18_9CAUD</name>
<evidence type="ECO:0000259" key="2">
    <source>
        <dbReference type="Pfam" id="PF18760"/>
    </source>
</evidence>
<accession>A0A8S5MP18</accession>
<dbReference type="Pfam" id="PF18760">
    <property type="entry name" value="ART-PolyVal"/>
    <property type="match status" value="1"/>
</dbReference>
<feature type="region of interest" description="Disordered" evidence="1">
    <location>
        <begin position="1602"/>
        <end position="1660"/>
    </location>
</feature>
<feature type="region of interest" description="Disordered" evidence="1">
    <location>
        <begin position="144"/>
        <end position="168"/>
    </location>
</feature>
<dbReference type="InterPro" id="IPR040824">
    <property type="entry name" value="LPD3"/>
</dbReference>
<evidence type="ECO:0000313" key="4">
    <source>
        <dbReference type="EMBL" id="DAD83992.1"/>
    </source>
</evidence>
<feature type="compositionally biased region" description="Polar residues" evidence="1">
    <location>
        <begin position="91"/>
        <end position="103"/>
    </location>
</feature>
<proteinExistence type="predicted"/>
<feature type="compositionally biased region" description="Polar residues" evidence="1">
    <location>
        <begin position="1616"/>
        <end position="1640"/>
    </location>
</feature>
<evidence type="ECO:0000259" key="3">
    <source>
        <dbReference type="Pfam" id="PF18798"/>
    </source>
</evidence>
<sequence>MAIDYELLRKKAKKRDEEKQKRDNYEYSKSMYEGATKNRDNISAGTYKLYYDDYKRNTKAYAKEQKKSINESSGKQLKSVLNMINPFDSVSSSQAKKNFQSAQKSKEEKRTAYDKLKEEYERTNGVGQKKNSILSRMEYVTDKLSGEDTTSSEHKVESADMQNKSKNSQMQYLKESAYYEKQDENNKILKNNEISKLVDLAYQSKLKADISLKEYNRSKQSGQVAFGDNVSAENYTMYDKSYKSAVKEIKKRGYDAESLIDTYSKNMNKQETKKITDSAKEFADKHPVLSRGAYVAAQIGQVAAVPDMIKQGVKNAVSDEYRPMDTNTSGFIATNFRNAVQEENTKNLYNYVKKKSGSDTAGKVVSFLDQTGLSVADMLSIAYLPEPVTLGIMSCGAAANTAVEATERGLSADKALYTATAAGIAESLFEKISLDKFKGLQATGRTGVFNAVTDALKQSFTEGSEEAFTDISNAITDQIINGDMSELSLKYNNYIKEGATKQQAKSTVAKDFGLQVGESFLGGALSGVVVGSVGTAINKYAFNDVNARELGDEVKNSDEIKSLIDTGLSKDKKSKAYKYAEELQNKAKKYKNSNAYNNVDVLAGDSINDSEIDYSKLNAKRLGQLQTEIVKEGFKENIANAVKGEENKSRINKVINKMINGFDLTKYDAKSIADSDKAINAINEQFGSDFTKENISVSSLADLSTKLKSGYTNYSFTYDGYNKYQQRAENAQNEVFEENTQSVTDDVKMPKEVLTAEHQSDNPRYNVNATVTFEDGQQANVRIDSRHPFEINRDSAELKLRTSAGKISYNDISIENNLQKLLVNEIASANFGDAGANAVYLNLSKNEPKNFNGDIRTYVSQAKLIYDLGVAKPDVPFSEFVKKNPVFNSSIKLLGDSAINIYRAGQTDTLNYDKYVESLRDNKKSPAKTERHIEGDYTNISNSDSTIDDVFIKVAKKTRVDIERHSDGRKAGNGQFVPSLAKIIINADGSGEYNALIHELGEFGLAYNEKEYKKIQSAIRDWYVDFRGAENFNALVDAYIDTYTKAEGSKTRAEAIDELTNDAVSGLFSTDEGIEDFAKWLDENKTEPEKKSIIETITDFLKSVIEKIKNVIATSNLQMAARDAMEMEQKRAENIRKQFLDMLDNASENLYNGTEVEENTKNSVTLGKFADVDINSNEKLDKYGIPNTARTLNDFVNIQKRVISTLDNDNFFNQNNKNIVVNADTDIVVSITRNGIRETLSIEKRYVKLPRKIKAAKIAVIDNLPDMIRYAEVVNENEKNYHSKEGSPFLILSHPAIVDGENYDVEIKIRKTPAENKFYIHNMNLLNKNETVALSAKDKISKGHNNNELSRTDNIANNASNVNNNETKFSLDIDSDGNKLTQQQAEYFKNSKVRDENGNLLKVYHGTTENFTVFDKTKGRANMDIQGMFFSPLEIEAKDYGSNVNAYYINITNPASERMGYMALRKFQGQNNAGVKAREYLESLGYDGVNNNNEEYIAFNSNQIKLADNLTPSENEDIRFSRDVNIDEFDETEYTNVKLSKTEYNKLYSEALTWDSNKVGQICYKYFNNKRYYYILNENYDIKILGVYNSNDKKGAEYKNVDRKRRNISSRHEVSENTNGNDRSHNGFVSNGRTATNNAELNKEEIQREGNGNRTRIVENDDNDNLSEEKYSRDVEYSDYLELKRENKHLKEINEVLKHQFELTNGREVSTKSLLKAARKIIKLTPTRMTGADVEKEMKSWHTLDTSQQFFNAAYDLAQKLVENEKQLKYQPTQEEQEMLDYLKNTEIKLSDKQKEEVSYYFGSYGKYKNAARGKINITENGILLDDLANEMEEMFGNLMPSDNSQDLPIALLDMVNTYKNKVIENVYGYSKEEYLESLANDILSYYFKTNLYETKADKNEKRFLKARSKYAQQISNYQKLLADEKAKHKKEFSEFRKEQVHKNQQYRSDLYRDTIQYKAEFRKNFKEEKLKAEYRKRIKRNLLRLASLAKQTKTKHIPNNMVESVRDLCYTVTTDTKFDDKILDKVKNLNDSFTRLSADKTDTYHYITNLYNEWLMKDLAALENSIGNKTVAMLNSTELSKLDDIISMTLTTIGKANKLFGYERNKTIEKSVSKVKEEIESISVKQIKNKYLQSLGYNSMKPEYFFEYLGSDELLKLYRDVRKGEDTWALTISDSKNFADDIRKKYNWKSWNFDKITEYKSLLGEKLKFDLQDLMSLYAFSRREQAKNHILHGGIKFADTKNKKKSNEYSTHKLSKQDLKYLTDLLTEEQKEYVRNMVKYLSTDMAEKGNEVTRQLYDVELFKEENYFPMKVDGDSVKEKSTEVKGTKKIKNSGMTNATVEGAEQALILDGFDSVWATHIDDMAKYHAFTLPLENFDKVYNYSDIDVSNKLTSIKEKIKNKYGNEAISYISKLIENINGGVVREPGTDIADKFVSMFKKNAVFASASVAIQQPSAIGRALSIIDTKYFAKTTFTKRSYDEIKKYAPVAIIKEMGYFDTNMAQSTVDYLNNADYKGKEKIAAFFKDGAFRDEAMGYFASKADEITWAHIWNACKAETKDKFPDLSTEESLQKAGKRFTEVITKTQVYDSVFSRSALMRSKNGAVKMATAFMAEPTTSLNMLFNATVQAKRGKFSKKKATRIVASLVIASVINALLQSIVTAARNDDDDKTYAEKYIAELIPNFIDNANPVNQIAFLKDAISALQGYDVTRADMSVFSDLYNSIHNMNSDNLTYTQKIESLAGSIGAFFGLPIKNVIRDINSVENVIKGAKNGNSFNPSMAKEATQPEIKEALLTDDVLAIFGLDLFPEKDKQQMIYEAIENGDKEMYKRLADNVSNPDNYIKKGLIENDKRVAEAGLAYLDSDISKAISTAKELEDDGFNYELSYKAIKSYSSEIQKAAGYKAEGEDKKYKEALETLISSGTDKKTVEKAIDKVDLSKESSDNESKLYNKQDLVNAINSGDESVLKTVIDSNIATDISNGKTKTDAEKSIKSSLKSAFKEEYLAADNSKRSQIKTKLKSTGYFDDEDFTNWEASAYNSEAMLAAFKSNDTSTIKKYVNGRIKAKVKNGMTQDNAVFGIRTSITNMYKEKYIKGNADEKAKIITIMTKTGVYGSRTDVISYIKKYWLK</sequence>
<dbReference type="InterPro" id="IPR049522">
    <property type="entry name" value="ART-PolyVal_dom"/>
</dbReference>
<organism evidence="4">
    <name type="scientific">Siphoviridae sp. ctLR131</name>
    <dbReference type="NCBI Taxonomy" id="2826250"/>
    <lineage>
        <taxon>Viruses</taxon>
        <taxon>Duplodnaviria</taxon>
        <taxon>Heunggongvirae</taxon>
        <taxon>Uroviricota</taxon>
        <taxon>Caudoviricetes</taxon>
    </lineage>
</organism>
<dbReference type="Pfam" id="PF18798">
    <property type="entry name" value="LPD3"/>
    <property type="match status" value="1"/>
</dbReference>
<evidence type="ECO:0000256" key="1">
    <source>
        <dbReference type="SAM" id="MobiDB-lite"/>
    </source>
</evidence>
<feature type="domain" description="Large polyvalent protein-associated" evidence="3">
    <location>
        <begin position="1213"/>
        <end position="1319"/>
    </location>
</feature>
<reference evidence="4" key="1">
    <citation type="journal article" date="2021" name="Proc. Natl. Acad. Sci. U.S.A.">
        <title>A Catalog of Tens of Thousands of Viruses from Human Metagenomes Reveals Hidden Associations with Chronic Diseases.</title>
        <authorList>
            <person name="Tisza M.J."/>
            <person name="Buck C.B."/>
        </authorList>
    </citation>
    <scope>NUCLEOTIDE SEQUENCE</scope>
    <source>
        <strain evidence="4">CtLR131</strain>
    </source>
</reference>
<protein>
    <submittedName>
        <fullName evidence="4">PolyVal ADP-ribosyltransferase</fullName>
    </submittedName>
</protein>
<dbReference type="EMBL" id="BK014949">
    <property type="protein sequence ID" value="DAD83992.1"/>
    <property type="molecule type" value="Genomic_DNA"/>
</dbReference>
<feature type="domain" description="ART-PolyVal-like" evidence="2">
    <location>
        <begin position="1395"/>
        <end position="1511"/>
    </location>
</feature>
<feature type="compositionally biased region" description="Basic and acidic residues" evidence="1">
    <location>
        <begin position="144"/>
        <end position="158"/>
    </location>
</feature>